<proteinExistence type="predicted"/>
<dbReference type="SUPFAM" id="SSF53187">
    <property type="entry name" value="Zn-dependent exopeptidases"/>
    <property type="match status" value="1"/>
</dbReference>
<comment type="caution">
    <text evidence="4">The sequence shown here is derived from an EMBL/GenBank/DDBJ whole genome shotgun (WGS) entry which is preliminary data.</text>
</comment>
<dbReference type="Proteomes" id="UP000177130">
    <property type="component" value="Unassembled WGS sequence"/>
</dbReference>
<organism evidence="4 5">
    <name type="scientific">Candidatus Taylorbacteria bacterium RIFCSPHIGHO2_02_FULL_43_32b</name>
    <dbReference type="NCBI Taxonomy" id="1802306"/>
    <lineage>
        <taxon>Bacteria</taxon>
        <taxon>Candidatus Tayloriibacteriota</taxon>
    </lineage>
</organism>
<evidence type="ECO:0000259" key="2">
    <source>
        <dbReference type="Pfam" id="PF16221"/>
    </source>
</evidence>
<accession>A0A1G2ML67</accession>
<dbReference type="EMBL" id="MHRK01000008">
    <property type="protein sequence ID" value="OHA24598.1"/>
    <property type="molecule type" value="Genomic_DNA"/>
</dbReference>
<sequence>MQAYPFARSKMNKILPKQLEKYFDRLWPIPRSIMGPGFRDSLKILSEVVPFRKYKWKTNEKILDWTVPKEWRPKDAFFTDPSGKKRAEFKKNNLHLVNYSVPFSGIISLSELKKHLHSIPKQEEAVPYITSYYRPYWGFCISEKDKKNLPQGNYKVKVDTTLVSGELIIGEAVLKGASKKEILFSSYLCHPSLANNELSGPLVLSFLYKKLQNIKKRKFTYRFVIVPETIGAVAFLKLRGEQLKENMIGGYQITCVGDGGPFTYKRSRRGDTLSDRAALKFMAGKRNGKILPFNPAIGSDERQYCSPGYNLPMGSLMRTPYASYEEYHTSLDNKSFIDFKKMAETIDAYSCIVKSIEDGEYWINLCPNGEPQLGPRGLFRSLSQKKRDSEELAMWWLLNYSDGSYDLDYISKLANIDVSLLRSVANKIKSRGFFEEIKKVL</sequence>
<dbReference type="Gene3D" id="3.40.630.10">
    <property type="entry name" value="Zn peptidases"/>
    <property type="match status" value="1"/>
</dbReference>
<dbReference type="Pfam" id="PF09940">
    <property type="entry name" value="DUF2172"/>
    <property type="match status" value="1"/>
</dbReference>
<feature type="domain" description="UCP01524 winged helix-turn-helix" evidence="2">
    <location>
        <begin position="362"/>
        <end position="433"/>
    </location>
</feature>
<dbReference type="PIRSF" id="PIRSF015244">
    <property type="entry name" value="UCP015244"/>
    <property type="match status" value="1"/>
</dbReference>
<gene>
    <name evidence="4" type="ORF">A3C72_01730</name>
</gene>
<dbReference type="Pfam" id="PF16221">
    <property type="entry name" value="HTH_47"/>
    <property type="match status" value="1"/>
</dbReference>
<feature type="domain" description="DUF2172" evidence="1">
    <location>
        <begin position="70"/>
        <end position="161"/>
    </location>
</feature>
<dbReference type="InterPro" id="IPR012353">
    <property type="entry name" value="UCP015244"/>
</dbReference>
<dbReference type="STRING" id="1802306.A3C72_01730"/>
<dbReference type="InterPro" id="IPR032610">
    <property type="entry name" value="DUF2172"/>
</dbReference>
<name>A0A1G2ML67_9BACT</name>
<dbReference type="InterPro" id="IPR032589">
    <property type="entry name" value="DUF4910"/>
</dbReference>
<evidence type="ECO:0000313" key="4">
    <source>
        <dbReference type="EMBL" id="OHA24598.1"/>
    </source>
</evidence>
<evidence type="ECO:0000313" key="5">
    <source>
        <dbReference type="Proteomes" id="UP000177130"/>
    </source>
</evidence>
<dbReference type="InterPro" id="IPR036388">
    <property type="entry name" value="WH-like_DNA-bd_sf"/>
</dbReference>
<feature type="domain" description="DUF4910" evidence="3">
    <location>
        <begin position="23"/>
        <end position="357"/>
    </location>
</feature>
<evidence type="ECO:0000259" key="3">
    <source>
        <dbReference type="Pfam" id="PF16254"/>
    </source>
</evidence>
<reference evidence="4 5" key="1">
    <citation type="journal article" date="2016" name="Nat. Commun.">
        <title>Thousands of microbial genomes shed light on interconnected biogeochemical processes in an aquifer system.</title>
        <authorList>
            <person name="Anantharaman K."/>
            <person name="Brown C.T."/>
            <person name="Hug L.A."/>
            <person name="Sharon I."/>
            <person name="Castelle C.J."/>
            <person name="Probst A.J."/>
            <person name="Thomas B.C."/>
            <person name="Singh A."/>
            <person name="Wilkins M.J."/>
            <person name="Karaoz U."/>
            <person name="Brodie E.L."/>
            <person name="Williams K.H."/>
            <person name="Hubbard S.S."/>
            <person name="Banfield J.F."/>
        </authorList>
    </citation>
    <scope>NUCLEOTIDE SEQUENCE [LARGE SCALE GENOMIC DNA]</scope>
</reference>
<evidence type="ECO:0008006" key="6">
    <source>
        <dbReference type="Google" id="ProtNLM"/>
    </source>
</evidence>
<dbReference type="InterPro" id="IPR032622">
    <property type="entry name" value="UCP01524_HTH"/>
</dbReference>
<dbReference type="AlphaFoldDB" id="A0A1G2ML67"/>
<dbReference type="Pfam" id="PF16254">
    <property type="entry name" value="DUF4910"/>
    <property type="match status" value="1"/>
</dbReference>
<evidence type="ECO:0000259" key="1">
    <source>
        <dbReference type="Pfam" id="PF09940"/>
    </source>
</evidence>
<dbReference type="Gene3D" id="1.10.10.10">
    <property type="entry name" value="Winged helix-like DNA-binding domain superfamily/Winged helix DNA-binding domain"/>
    <property type="match status" value="1"/>
</dbReference>
<dbReference type="Gene3D" id="3.50.30.90">
    <property type="match status" value="1"/>
</dbReference>
<protein>
    <recommendedName>
        <fullName evidence="6">Aminopeptidase</fullName>
    </recommendedName>
</protein>